<dbReference type="Pfam" id="PF13692">
    <property type="entry name" value="Glyco_trans_1_4"/>
    <property type="match status" value="1"/>
</dbReference>
<dbReference type="SUPFAM" id="SSF53756">
    <property type="entry name" value="UDP-Glycosyltransferase/glycogen phosphorylase"/>
    <property type="match status" value="1"/>
</dbReference>
<comment type="caution">
    <text evidence="2">The sequence shown here is derived from an EMBL/GenBank/DDBJ whole genome shotgun (WGS) entry which is preliminary data.</text>
</comment>
<dbReference type="Gene3D" id="3.40.50.2000">
    <property type="entry name" value="Glycogen Phosphorylase B"/>
    <property type="match status" value="2"/>
</dbReference>
<dbReference type="OrthoDB" id="9781738at2"/>
<evidence type="ECO:0000256" key="1">
    <source>
        <dbReference type="ARBA" id="ARBA00022679"/>
    </source>
</evidence>
<dbReference type="PANTHER" id="PTHR46401">
    <property type="entry name" value="GLYCOSYLTRANSFERASE WBBK-RELATED"/>
    <property type="match status" value="1"/>
</dbReference>
<keyword evidence="1 2" id="KW-0808">Transferase</keyword>
<dbReference type="EMBL" id="VSZS01000061">
    <property type="protein sequence ID" value="TYR32927.1"/>
    <property type="molecule type" value="Genomic_DNA"/>
</dbReference>
<dbReference type="CDD" id="cd03801">
    <property type="entry name" value="GT4_PimA-like"/>
    <property type="match status" value="1"/>
</dbReference>
<evidence type="ECO:0000313" key="3">
    <source>
        <dbReference type="Proteomes" id="UP000323258"/>
    </source>
</evidence>
<evidence type="ECO:0000313" key="2">
    <source>
        <dbReference type="EMBL" id="TYR32927.1"/>
    </source>
</evidence>
<sequence length="352" mass="36850">MRIVHLRSADYARRSGGWVYNTRLAAALAAQADTFTEIVVPVAFPSIGEQDAARLAAGFAALPPDSILVSDHLHVAQLIPQLADRQFSLAAIFHHSTTIEDEANGVHPDAEEERRCLAMCDAVIVTSDETAAYAVGHHGVAPSRLVLAAPGNDIVPRASGPSAKSRRILTVGAAVARKRYPYLVEVASRLRSADWHWTIVGDLERDPDHVAALRSVIDGAGLAARIHLAGAIEDGALADEWNRSGLYVAASLYEGYGMAVSEALRHGVPVVTTASGAVAGWAGEAVMLAPDDDAAAFARIIDGVLDDGAGQGRLSDLAFAFGSSLPGWDATFADIAPRIATACLGPEVEAAA</sequence>
<dbReference type="GO" id="GO:0009103">
    <property type="term" value="P:lipopolysaccharide biosynthetic process"/>
    <property type="evidence" value="ECO:0007669"/>
    <property type="project" value="TreeGrafter"/>
</dbReference>
<reference evidence="2 3" key="2">
    <citation type="submission" date="2019-09" db="EMBL/GenBank/DDBJ databases">
        <title>Mesorhizobium sp. MaA-C15 isolated from Microcystis aeruginosa.</title>
        <authorList>
            <person name="Jeong S.E."/>
            <person name="Jin H.M."/>
            <person name="Jeon C.O."/>
        </authorList>
    </citation>
    <scope>NUCLEOTIDE SEQUENCE [LARGE SCALE GENOMIC DNA]</scope>
    <source>
        <strain evidence="2 3">MaA-C15</strain>
    </source>
</reference>
<dbReference type="AlphaFoldDB" id="A0A5D4GXE2"/>
<proteinExistence type="predicted"/>
<dbReference type="GO" id="GO:0016757">
    <property type="term" value="F:glycosyltransferase activity"/>
    <property type="evidence" value="ECO:0007669"/>
    <property type="project" value="TreeGrafter"/>
</dbReference>
<dbReference type="PANTHER" id="PTHR46401:SF2">
    <property type="entry name" value="GLYCOSYLTRANSFERASE WBBK-RELATED"/>
    <property type="match status" value="1"/>
</dbReference>
<keyword evidence="3" id="KW-1185">Reference proteome</keyword>
<organism evidence="2 3">
    <name type="scientific">Neoaquamicrobium microcysteis</name>
    <dbReference type="NCBI Taxonomy" id="2682781"/>
    <lineage>
        <taxon>Bacteria</taxon>
        <taxon>Pseudomonadati</taxon>
        <taxon>Pseudomonadota</taxon>
        <taxon>Alphaproteobacteria</taxon>
        <taxon>Hyphomicrobiales</taxon>
        <taxon>Phyllobacteriaceae</taxon>
        <taxon>Neoaquamicrobium</taxon>
    </lineage>
</organism>
<accession>A0A5D4GXE2</accession>
<dbReference type="Proteomes" id="UP000323258">
    <property type="component" value="Unassembled WGS sequence"/>
</dbReference>
<name>A0A5D4GXE2_9HYPH</name>
<gene>
    <name evidence="2" type="ORF">FY036_10605</name>
</gene>
<protein>
    <submittedName>
        <fullName evidence="2">Glycosyltransferase family 4 protein</fullName>
    </submittedName>
</protein>
<dbReference type="RefSeq" id="WP_148914689.1">
    <property type="nucleotide sequence ID" value="NZ_VSZS01000061.1"/>
</dbReference>
<reference evidence="2 3" key="1">
    <citation type="submission" date="2019-08" db="EMBL/GenBank/DDBJ databases">
        <authorList>
            <person name="Seo Y.L."/>
        </authorList>
    </citation>
    <scope>NUCLEOTIDE SEQUENCE [LARGE SCALE GENOMIC DNA]</scope>
    <source>
        <strain evidence="2 3">MaA-C15</strain>
    </source>
</reference>